<feature type="domain" description="Glycosyltransferase 2-like" evidence="2">
    <location>
        <begin position="12"/>
        <end position="175"/>
    </location>
</feature>
<dbReference type="SUPFAM" id="SSF53448">
    <property type="entry name" value="Nucleotide-diphospho-sugar transferases"/>
    <property type="match status" value="1"/>
</dbReference>
<dbReference type="AlphaFoldDB" id="A0A6N3HFG2"/>
<dbReference type="InterPro" id="IPR001173">
    <property type="entry name" value="Glyco_trans_2-like"/>
</dbReference>
<dbReference type="CDD" id="cd04179">
    <property type="entry name" value="DPM_DPG-synthase_like"/>
    <property type="match status" value="1"/>
</dbReference>
<accession>A0A6N3HFG2</accession>
<dbReference type="InterPro" id="IPR029044">
    <property type="entry name" value="Nucleotide-diphossugar_trans"/>
</dbReference>
<dbReference type="Gene3D" id="3.90.550.10">
    <property type="entry name" value="Spore Coat Polysaccharide Biosynthesis Protein SpsA, Chain A"/>
    <property type="match status" value="1"/>
</dbReference>
<protein>
    <submittedName>
        <fullName evidence="3">Undecaprenyl-phosphate mannosyltransferase</fullName>
        <ecNumber evidence="3">2.4.1.54</ecNumber>
    </submittedName>
</protein>
<reference evidence="3" key="1">
    <citation type="submission" date="2019-11" db="EMBL/GenBank/DDBJ databases">
        <authorList>
            <person name="Feng L."/>
        </authorList>
    </citation>
    <scope>NUCLEOTIDE SEQUENCE</scope>
    <source>
        <strain evidence="3">EMassiliensisLFYP7</strain>
    </source>
</reference>
<dbReference type="OrthoDB" id="9808633at2"/>
<evidence type="ECO:0000256" key="1">
    <source>
        <dbReference type="SAM" id="Phobius"/>
    </source>
</evidence>
<feature type="transmembrane region" description="Helical" evidence="1">
    <location>
        <begin position="243"/>
        <end position="268"/>
    </location>
</feature>
<evidence type="ECO:0000259" key="2">
    <source>
        <dbReference type="Pfam" id="PF00535"/>
    </source>
</evidence>
<keyword evidence="3" id="KW-0328">Glycosyltransferase</keyword>
<sequence>MTTMANDFKIAVVIPCYKVKDHILKVIEDIGDEVSAIYAVDDKCPDQSGEFILQNCTDKRVRVLFNEENQGVGGAVIHGYKVGLAEGADVFVKVDGDGQMDPSLIKLFVRPILRGEADYTKGNRFHEIEGLKPMPKIRLFGNAVLSFMTKFSSGYYKTFDPTNGYTAISAIALRKLPLDKVSKRYFFESDLLFRLNVVGAKVQDIPMDAVYGDEVSNLNIKKILMPFLKGNIKNLGKRIFYNYFLRGFSIASIELVLGALLFIFGVVYGAGAWYHSIATDTPATSGTVMLAALPIILGVQFLLSFIQADIQNQPTVALTRLLGDEHEERRDV</sequence>
<gene>
    <name evidence="3" type="ORF">EMLFYP7_03858</name>
</gene>
<keyword evidence="1" id="KW-1133">Transmembrane helix</keyword>
<keyword evidence="3" id="KW-0808">Transferase</keyword>
<dbReference type="PANTHER" id="PTHR48090">
    <property type="entry name" value="UNDECAPRENYL-PHOSPHATE 4-DEOXY-4-FORMAMIDO-L-ARABINOSE TRANSFERASE-RELATED"/>
    <property type="match status" value="1"/>
</dbReference>
<keyword evidence="1" id="KW-0812">Transmembrane</keyword>
<name>A0A6N3HFG2_9ENTR</name>
<dbReference type="GO" id="GO:0047267">
    <property type="term" value="F:undecaprenyl-phosphate mannosyltransferase activity"/>
    <property type="evidence" value="ECO:0007669"/>
    <property type="project" value="UniProtKB-EC"/>
</dbReference>
<proteinExistence type="predicted"/>
<organism evidence="3">
    <name type="scientific">Phytobacter massiliensis</name>
    <dbReference type="NCBI Taxonomy" id="1485952"/>
    <lineage>
        <taxon>Bacteria</taxon>
        <taxon>Pseudomonadati</taxon>
        <taxon>Pseudomonadota</taxon>
        <taxon>Gammaproteobacteria</taxon>
        <taxon>Enterobacterales</taxon>
        <taxon>Enterobacteriaceae</taxon>
        <taxon>Phytobacter</taxon>
    </lineage>
</organism>
<dbReference type="PANTHER" id="PTHR48090:SF7">
    <property type="entry name" value="RFBJ PROTEIN"/>
    <property type="match status" value="1"/>
</dbReference>
<dbReference type="InterPro" id="IPR050256">
    <property type="entry name" value="Glycosyltransferase_2"/>
</dbReference>
<dbReference type="EC" id="2.4.1.54" evidence="3"/>
<dbReference type="Pfam" id="PF00535">
    <property type="entry name" value="Glycos_transf_2"/>
    <property type="match status" value="1"/>
</dbReference>
<feature type="transmembrane region" description="Helical" evidence="1">
    <location>
        <begin position="288"/>
        <end position="306"/>
    </location>
</feature>
<evidence type="ECO:0000313" key="3">
    <source>
        <dbReference type="EMBL" id="VYU74830.1"/>
    </source>
</evidence>
<dbReference type="EMBL" id="CACRTZ010000037">
    <property type="protein sequence ID" value="VYU74830.1"/>
    <property type="molecule type" value="Genomic_DNA"/>
</dbReference>
<keyword evidence="1" id="KW-0472">Membrane</keyword>